<evidence type="ECO:0008006" key="3">
    <source>
        <dbReference type="Google" id="ProtNLM"/>
    </source>
</evidence>
<dbReference type="Pfam" id="PF05521">
    <property type="entry name" value="Phage_HCP"/>
    <property type="match status" value="1"/>
</dbReference>
<dbReference type="InterPro" id="IPR038666">
    <property type="entry name" value="SSP1_head-tail_sf"/>
</dbReference>
<evidence type="ECO:0000313" key="2">
    <source>
        <dbReference type="Proteomes" id="UP000092093"/>
    </source>
</evidence>
<dbReference type="InterPro" id="IPR008767">
    <property type="entry name" value="Phage_SPP1_head-tail_adaptor"/>
</dbReference>
<gene>
    <name evidence="1" type="ORF">AN484_09630</name>
</gene>
<dbReference type="AlphaFoldDB" id="A0A1B7X3P9"/>
<evidence type="ECO:0000313" key="1">
    <source>
        <dbReference type="EMBL" id="OBQ43994.1"/>
    </source>
</evidence>
<organism evidence="1 2">
    <name type="scientific">Aphanizomenon flos-aquae WA102</name>
    <dbReference type="NCBI Taxonomy" id="1710896"/>
    <lineage>
        <taxon>Bacteria</taxon>
        <taxon>Bacillati</taxon>
        <taxon>Cyanobacteriota</taxon>
        <taxon>Cyanophyceae</taxon>
        <taxon>Nostocales</taxon>
        <taxon>Aphanizomenonaceae</taxon>
        <taxon>Aphanizomenon</taxon>
    </lineage>
</organism>
<name>A0A1B7X3P9_APHFL</name>
<proteinExistence type="predicted"/>
<sequence>MIGRLTNRITFNSKTSVSDSAGGFVNTLVAYYTCWAQIVRDSESKTNLVEKDSINNEITFRIRYTTSKVFDNKLVISFKNNLYLINSVINEADRNQYFLISCSTMK</sequence>
<reference evidence="1 2" key="1">
    <citation type="submission" date="2015-09" db="EMBL/GenBank/DDBJ databases">
        <title>Aphanizomenon flos-aquae WA102.</title>
        <authorList>
            <person name="Driscoll C."/>
        </authorList>
    </citation>
    <scope>NUCLEOTIDE SEQUENCE [LARGE SCALE GENOMIC DNA]</scope>
    <source>
        <strain evidence="1">WA102</strain>
    </source>
</reference>
<dbReference type="Proteomes" id="UP000092093">
    <property type="component" value="Unassembled WGS sequence"/>
</dbReference>
<dbReference type="EMBL" id="LJOW01000036">
    <property type="protein sequence ID" value="OBQ43994.1"/>
    <property type="molecule type" value="Genomic_DNA"/>
</dbReference>
<protein>
    <recommendedName>
        <fullName evidence="3">Head-tail adaptor protein</fullName>
    </recommendedName>
</protein>
<dbReference type="Gene3D" id="2.40.10.270">
    <property type="entry name" value="Bacteriophage SPP1 head-tail adaptor protein"/>
    <property type="match status" value="1"/>
</dbReference>
<comment type="caution">
    <text evidence="1">The sequence shown here is derived from an EMBL/GenBank/DDBJ whole genome shotgun (WGS) entry which is preliminary data.</text>
</comment>
<accession>A0A1B7X3P9</accession>
<dbReference type="NCBIfam" id="TIGR01563">
    <property type="entry name" value="gp16_SPP1"/>
    <property type="match status" value="1"/>
</dbReference>